<protein>
    <recommendedName>
        <fullName evidence="2">Putative restriction endonuclease domain-containing protein</fullName>
    </recommendedName>
</protein>
<sequence length="224" mass="25452">MSAQPVHYEYPSPDAYRPYGPEPQAESEQAESEQVERRAQPRLQGSPREIAEQIESWSDLRVEIIRGTLLMSPTPRRRHAQTVDDLRELLRPCRADGLRTYENVSIPLPDDPDDYSTPDLLVCPVDMMDSDDWLLAGEDVELAIEVTSPSERPVGIADKITWYAEARVPVLLYLYPATGKWALYSRPTDEGYRTISQGKYGEPVPLPDHLGGDMPTKDLPRYER</sequence>
<keyword evidence="4" id="KW-1185">Reference proteome</keyword>
<feature type="compositionally biased region" description="Basic and acidic residues" evidence="1">
    <location>
        <begin position="215"/>
        <end position="224"/>
    </location>
</feature>
<evidence type="ECO:0000259" key="2">
    <source>
        <dbReference type="Pfam" id="PF05685"/>
    </source>
</evidence>
<name>A0ABP3INK1_9ACTN</name>
<feature type="domain" description="Putative restriction endonuclease" evidence="2">
    <location>
        <begin position="54"/>
        <end position="210"/>
    </location>
</feature>
<dbReference type="SUPFAM" id="SSF52980">
    <property type="entry name" value="Restriction endonuclease-like"/>
    <property type="match status" value="1"/>
</dbReference>
<dbReference type="Proteomes" id="UP001500879">
    <property type="component" value="Unassembled WGS sequence"/>
</dbReference>
<dbReference type="EMBL" id="BAAABX010000037">
    <property type="protein sequence ID" value="GAA0409624.1"/>
    <property type="molecule type" value="Genomic_DNA"/>
</dbReference>
<dbReference type="Pfam" id="PF05685">
    <property type="entry name" value="Uma2"/>
    <property type="match status" value="1"/>
</dbReference>
<dbReference type="PANTHER" id="PTHR35400">
    <property type="entry name" value="SLR1083 PROTEIN"/>
    <property type="match status" value="1"/>
</dbReference>
<evidence type="ECO:0000256" key="1">
    <source>
        <dbReference type="SAM" id="MobiDB-lite"/>
    </source>
</evidence>
<dbReference type="CDD" id="cd06260">
    <property type="entry name" value="DUF820-like"/>
    <property type="match status" value="1"/>
</dbReference>
<proteinExistence type="predicted"/>
<dbReference type="Gene3D" id="3.90.1570.10">
    <property type="entry name" value="tt1808, chain A"/>
    <property type="match status" value="1"/>
</dbReference>
<accession>A0ABP3INK1</accession>
<feature type="region of interest" description="Disordered" evidence="1">
    <location>
        <begin position="1"/>
        <end position="50"/>
    </location>
</feature>
<gene>
    <name evidence="3" type="ORF">GCM10010357_33380</name>
</gene>
<dbReference type="PANTHER" id="PTHR35400:SF3">
    <property type="entry name" value="SLL1072 PROTEIN"/>
    <property type="match status" value="1"/>
</dbReference>
<dbReference type="InterPro" id="IPR011335">
    <property type="entry name" value="Restrct_endonuc-II-like"/>
</dbReference>
<evidence type="ECO:0000313" key="4">
    <source>
        <dbReference type="Proteomes" id="UP001500879"/>
    </source>
</evidence>
<reference evidence="4" key="1">
    <citation type="journal article" date="2019" name="Int. J. Syst. Evol. Microbiol.">
        <title>The Global Catalogue of Microorganisms (GCM) 10K type strain sequencing project: providing services to taxonomists for standard genome sequencing and annotation.</title>
        <authorList>
            <consortium name="The Broad Institute Genomics Platform"/>
            <consortium name="The Broad Institute Genome Sequencing Center for Infectious Disease"/>
            <person name="Wu L."/>
            <person name="Ma J."/>
        </authorList>
    </citation>
    <scope>NUCLEOTIDE SEQUENCE [LARGE SCALE GENOMIC DNA]</scope>
    <source>
        <strain evidence="4">JCM 4788</strain>
    </source>
</reference>
<organism evidence="3 4">
    <name type="scientific">Streptomyces luteireticuli</name>
    <dbReference type="NCBI Taxonomy" id="173858"/>
    <lineage>
        <taxon>Bacteria</taxon>
        <taxon>Bacillati</taxon>
        <taxon>Actinomycetota</taxon>
        <taxon>Actinomycetes</taxon>
        <taxon>Kitasatosporales</taxon>
        <taxon>Streptomycetaceae</taxon>
        <taxon>Streptomyces</taxon>
    </lineage>
</organism>
<evidence type="ECO:0000313" key="3">
    <source>
        <dbReference type="EMBL" id="GAA0409624.1"/>
    </source>
</evidence>
<feature type="region of interest" description="Disordered" evidence="1">
    <location>
        <begin position="194"/>
        <end position="224"/>
    </location>
</feature>
<dbReference type="InterPro" id="IPR012296">
    <property type="entry name" value="Nuclease_put_TT1808"/>
</dbReference>
<dbReference type="RefSeq" id="WP_344024917.1">
    <property type="nucleotide sequence ID" value="NZ_BAAABX010000037.1"/>
</dbReference>
<dbReference type="InterPro" id="IPR008538">
    <property type="entry name" value="Uma2"/>
</dbReference>
<comment type="caution">
    <text evidence="3">The sequence shown here is derived from an EMBL/GenBank/DDBJ whole genome shotgun (WGS) entry which is preliminary data.</text>
</comment>